<comment type="caution">
    <text evidence="2">The sequence shown here is derived from an EMBL/GenBank/DDBJ whole genome shotgun (WGS) entry which is preliminary data.</text>
</comment>
<gene>
    <name evidence="2" type="ORF">EHO57_15965</name>
</gene>
<evidence type="ECO:0000256" key="1">
    <source>
        <dbReference type="SAM" id="Phobius"/>
    </source>
</evidence>
<dbReference type="AlphaFoldDB" id="A0A5R2ASW9"/>
<sequence>MSEDRKHIPSPIPIPFRKLNIVTLLQLLILIFLLPGCFQVYAVREEVLETKVLTSSDSDRIVDSVEIQHAFVNKYLELTIHETTKQERLRSERIVERKKISYDYRKSENYRQISTDEKPWNRDILGSFADLVALFELITIPFRTISDTKEEGSEREIVLSSEEKEASVKTDLTLIVRIENSEVLNRKLETRTMKIPLSEIRKRFPRSNQMEILIYKSNERVAYKAISLYDALRELR</sequence>
<keyword evidence="1" id="KW-1133">Transmembrane helix</keyword>
<dbReference type="RefSeq" id="WP_135645754.1">
    <property type="nucleotide sequence ID" value="NZ_RQER01000010.1"/>
</dbReference>
<proteinExistence type="predicted"/>
<organism evidence="2 3">
    <name type="scientific">Leptospira langatensis</name>
    <dbReference type="NCBI Taxonomy" id="2484983"/>
    <lineage>
        <taxon>Bacteria</taxon>
        <taxon>Pseudomonadati</taxon>
        <taxon>Spirochaetota</taxon>
        <taxon>Spirochaetia</taxon>
        <taxon>Leptospirales</taxon>
        <taxon>Leptospiraceae</taxon>
        <taxon>Leptospira</taxon>
    </lineage>
</organism>
<accession>A0A5R2ASW9</accession>
<name>A0A5R2ASW9_9LEPT</name>
<dbReference type="Proteomes" id="UP000297946">
    <property type="component" value="Unassembled WGS sequence"/>
</dbReference>
<reference evidence="2 3" key="1">
    <citation type="journal article" date="2019" name="PLoS Negl. Trop. Dis.">
        <title>Revisiting the worldwide diversity of Leptospira species in the environment.</title>
        <authorList>
            <person name="Vincent A.T."/>
            <person name="Schiettekatte O."/>
            <person name="Bourhy P."/>
            <person name="Veyrier F.J."/>
            <person name="Picardeau M."/>
        </authorList>
    </citation>
    <scope>NUCLEOTIDE SEQUENCE [LARGE SCALE GENOMIC DNA]</scope>
    <source>
        <strain evidence="2 3">SSW18</strain>
    </source>
</reference>
<evidence type="ECO:0000313" key="3">
    <source>
        <dbReference type="Proteomes" id="UP000297946"/>
    </source>
</evidence>
<protein>
    <submittedName>
        <fullName evidence="2">Uncharacterized protein</fullName>
    </submittedName>
</protein>
<keyword evidence="1" id="KW-0472">Membrane</keyword>
<evidence type="ECO:0000313" key="2">
    <source>
        <dbReference type="EMBL" id="TGJ98999.1"/>
    </source>
</evidence>
<dbReference type="OrthoDB" id="323987at2"/>
<dbReference type="EMBL" id="RQER01000010">
    <property type="protein sequence ID" value="TGJ98999.1"/>
    <property type="molecule type" value="Genomic_DNA"/>
</dbReference>
<feature type="transmembrane region" description="Helical" evidence="1">
    <location>
        <begin position="21"/>
        <end position="42"/>
    </location>
</feature>
<keyword evidence="1" id="KW-0812">Transmembrane</keyword>